<evidence type="ECO:0000256" key="5">
    <source>
        <dbReference type="ARBA" id="ARBA00022989"/>
    </source>
</evidence>
<dbReference type="InterPro" id="IPR010920">
    <property type="entry name" value="LSM_dom_sf"/>
</dbReference>
<reference evidence="9 10" key="1">
    <citation type="submission" date="2019-08" db="EMBL/GenBank/DDBJ databases">
        <title>In-depth cultivation of the pig gut microbiome towards novel bacterial diversity and tailored functional studies.</title>
        <authorList>
            <person name="Wylensek D."/>
            <person name="Hitch T.C.A."/>
            <person name="Clavel T."/>
        </authorList>
    </citation>
    <scope>NUCLEOTIDE SEQUENCE [LARGE SCALE GENOMIC DNA]</scope>
    <source>
        <strain evidence="9 10">WCA-MUC-591-APC-4B</strain>
    </source>
</reference>
<dbReference type="InterPro" id="IPR045276">
    <property type="entry name" value="YbiO_bact"/>
</dbReference>
<dbReference type="GO" id="GO:0008381">
    <property type="term" value="F:mechanosensitive monoatomic ion channel activity"/>
    <property type="evidence" value="ECO:0007669"/>
    <property type="project" value="InterPro"/>
</dbReference>
<comment type="subcellular location">
    <subcellularLocation>
        <location evidence="1">Cell membrane</location>
        <topology evidence="1">Multi-pass membrane protein</topology>
    </subcellularLocation>
</comment>
<dbReference type="Pfam" id="PF00924">
    <property type="entry name" value="MS_channel_2nd"/>
    <property type="match status" value="1"/>
</dbReference>
<dbReference type="InterPro" id="IPR011066">
    <property type="entry name" value="MscS_channel_C_sf"/>
</dbReference>
<evidence type="ECO:0000256" key="7">
    <source>
        <dbReference type="SAM" id="Phobius"/>
    </source>
</evidence>
<dbReference type="EMBL" id="VUNA01000004">
    <property type="protein sequence ID" value="MST70276.1"/>
    <property type="molecule type" value="Genomic_DNA"/>
</dbReference>
<evidence type="ECO:0000256" key="2">
    <source>
        <dbReference type="ARBA" id="ARBA00008017"/>
    </source>
</evidence>
<evidence type="ECO:0000313" key="9">
    <source>
        <dbReference type="EMBL" id="MST70276.1"/>
    </source>
</evidence>
<dbReference type="PANTHER" id="PTHR30460:SF0">
    <property type="entry name" value="MODERATE CONDUCTANCE MECHANOSENSITIVE CHANNEL YBIO"/>
    <property type="match status" value="1"/>
</dbReference>
<evidence type="ECO:0000256" key="6">
    <source>
        <dbReference type="ARBA" id="ARBA00023136"/>
    </source>
</evidence>
<dbReference type="RefSeq" id="WP_154553839.1">
    <property type="nucleotide sequence ID" value="NZ_VUNA01000004.1"/>
</dbReference>
<evidence type="ECO:0000256" key="3">
    <source>
        <dbReference type="ARBA" id="ARBA00022475"/>
    </source>
</evidence>
<evidence type="ECO:0000256" key="1">
    <source>
        <dbReference type="ARBA" id="ARBA00004651"/>
    </source>
</evidence>
<feature type="transmembrane region" description="Helical" evidence="7">
    <location>
        <begin position="54"/>
        <end position="75"/>
    </location>
</feature>
<dbReference type="Proteomes" id="UP000469424">
    <property type="component" value="Unassembled WGS sequence"/>
</dbReference>
<evidence type="ECO:0000259" key="8">
    <source>
        <dbReference type="Pfam" id="PF00924"/>
    </source>
</evidence>
<dbReference type="Gene3D" id="1.10.287.1260">
    <property type="match status" value="1"/>
</dbReference>
<proteinExistence type="inferred from homology"/>
<protein>
    <submittedName>
        <fullName evidence="9">Mechanosensitive ion channel family protein</fullName>
    </submittedName>
</protein>
<organism evidence="9 10">
    <name type="scientific">Mogibacterium kristiansenii</name>
    <dbReference type="NCBI Taxonomy" id="2606708"/>
    <lineage>
        <taxon>Bacteria</taxon>
        <taxon>Bacillati</taxon>
        <taxon>Bacillota</taxon>
        <taxon>Clostridia</taxon>
        <taxon>Peptostreptococcales</taxon>
        <taxon>Anaerovoracaceae</taxon>
        <taxon>Mogibacterium</taxon>
    </lineage>
</organism>
<dbReference type="GO" id="GO:0005886">
    <property type="term" value="C:plasma membrane"/>
    <property type="evidence" value="ECO:0007669"/>
    <property type="project" value="UniProtKB-SubCell"/>
</dbReference>
<dbReference type="AlphaFoldDB" id="A0A6N7XK24"/>
<feature type="domain" description="Mechanosensitive ion channel MscS" evidence="8">
    <location>
        <begin position="103"/>
        <end position="168"/>
    </location>
</feature>
<keyword evidence="6 7" id="KW-0472">Membrane</keyword>
<dbReference type="SUPFAM" id="SSF50182">
    <property type="entry name" value="Sm-like ribonucleoproteins"/>
    <property type="match status" value="1"/>
</dbReference>
<feature type="transmembrane region" description="Helical" evidence="7">
    <location>
        <begin position="81"/>
        <end position="101"/>
    </location>
</feature>
<dbReference type="SUPFAM" id="SSF82689">
    <property type="entry name" value="Mechanosensitive channel protein MscS (YggB), C-terminal domain"/>
    <property type="match status" value="1"/>
</dbReference>
<sequence length="266" mass="29606">MEKSLEKVLSVLLSKGMIISATYVVAAFILVVLLNHLSKKYREKIDPADIRLNAFVRSVFNTIKGIVVVICLFAVLQANDINITSMITGVGVVSAIAGLALQDFFKDIIMGIHIVNDHSVVVGEVVEINGVEGIVLSFSLMTTVLQDLNTGNTVVMCNRNITQVAKVNGIYDIDLQLAYSEDPDRVKEVFSEAAKEIAKNKGITRAEYLGIQRYEASGVIYRIRYYCSPKIHWPMLRASMAIIQRYIIASGLEIPYPQMDVHHRNM</sequence>
<name>A0A6N7XK24_9FIRM</name>
<dbReference type="PANTHER" id="PTHR30460">
    <property type="entry name" value="MODERATE CONDUCTANCE MECHANOSENSITIVE CHANNEL YBIO"/>
    <property type="match status" value="1"/>
</dbReference>
<keyword evidence="5 7" id="KW-1133">Transmembrane helix</keyword>
<evidence type="ECO:0000313" key="10">
    <source>
        <dbReference type="Proteomes" id="UP000469424"/>
    </source>
</evidence>
<dbReference type="Gene3D" id="2.30.30.60">
    <property type="match status" value="1"/>
</dbReference>
<feature type="transmembrane region" description="Helical" evidence="7">
    <location>
        <begin position="12"/>
        <end position="34"/>
    </location>
</feature>
<keyword evidence="3" id="KW-1003">Cell membrane</keyword>
<comment type="similarity">
    <text evidence="2">Belongs to the MscS (TC 1.A.23) family.</text>
</comment>
<dbReference type="SUPFAM" id="SSF82861">
    <property type="entry name" value="Mechanosensitive channel protein MscS (YggB), transmembrane region"/>
    <property type="match status" value="1"/>
</dbReference>
<evidence type="ECO:0000256" key="4">
    <source>
        <dbReference type="ARBA" id="ARBA00022692"/>
    </source>
</evidence>
<dbReference type="InterPro" id="IPR006685">
    <property type="entry name" value="MscS_channel_2nd"/>
</dbReference>
<dbReference type="Gene3D" id="3.30.70.100">
    <property type="match status" value="1"/>
</dbReference>
<gene>
    <name evidence="9" type="ORF">FYJ65_02800</name>
</gene>
<keyword evidence="10" id="KW-1185">Reference proteome</keyword>
<keyword evidence="4 7" id="KW-0812">Transmembrane</keyword>
<dbReference type="InterPro" id="IPR023408">
    <property type="entry name" value="MscS_beta-dom_sf"/>
</dbReference>
<dbReference type="InterPro" id="IPR011014">
    <property type="entry name" value="MscS_channel_TM-2"/>
</dbReference>
<accession>A0A6N7XK24</accession>
<comment type="caution">
    <text evidence="9">The sequence shown here is derived from an EMBL/GenBank/DDBJ whole genome shotgun (WGS) entry which is preliminary data.</text>
</comment>